<gene>
    <name evidence="1" type="ORF">GCM10011309_18390</name>
</gene>
<accession>A0A918NFE5</accession>
<proteinExistence type="predicted"/>
<dbReference type="Proteomes" id="UP000600865">
    <property type="component" value="Unassembled WGS sequence"/>
</dbReference>
<dbReference type="EMBL" id="BMYV01000002">
    <property type="protein sequence ID" value="GGX68849.1"/>
    <property type="molecule type" value="Genomic_DNA"/>
</dbReference>
<evidence type="ECO:0000313" key="1">
    <source>
        <dbReference type="EMBL" id="GGX68849.1"/>
    </source>
</evidence>
<organism evidence="1 2">
    <name type="scientific">Litorimonas cladophorae</name>
    <dbReference type="NCBI Taxonomy" id="1220491"/>
    <lineage>
        <taxon>Bacteria</taxon>
        <taxon>Pseudomonadati</taxon>
        <taxon>Pseudomonadota</taxon>
        <taxon>Alphaproteobacteria</taxon>
        <taxon>Maricaulales</taxon>
        <taxon>Robiginitomaculaceae</taxon>
    </lineage>
</organism>
<keyword evidence="2" id="KW-1185">Reference proteome</keyword>
<evidence type="ECO:0000313" key="2">
    <source>
        <dbReference type="Proteomes" id="UP000600865"/>
    </source>
</evidence>
<reference evidence="1 2" key="1">
    <citation type="journal article" date="2014" name="Int. J. Syst. Evol. Microbiol.">
        <title>Complete genome sequence of Corynebacterium casei LMG S-19264T (=DSM 44701T), isolated from a smear-ripened cheese.</title>
        <authorList>
            <consortium name="US DOE Joint Genome Institute (JGI-PGF)"/>
            <person name="Walter F."/>
            <person name="Albersmeier A."/>
            <person name="Kalinowski J."/>
            <person name="Ruckert C."/>
        </authorList>
    </citation>
    <scope>NUCLEOTIDE SEQUENCE [LARGE SCALE GENOMIC DNA]</scope>
    <source>
        <strain evidence="1 2">KCTC 23968</strain>
    </source>
</reference>
<protein>
    <submittedName>
        <fullName evidence="1">Uncharacterized protein</fullName>
    </submittedName>
</protein>
<name>A0A918NFE5_9PROT</name>
<dbReference type="AlphaFoldDB" id="A0A918NFE5"/>
<sequence length="65" mass="7301">MSWAEILLEVCAKLGVNTANSSEVRTPKNRNALYTFGFNCLRYTPIFAPLVANIAINSLYWPHSI</sequence>
<comment type="caution">
    <text evidence="1">The sequence shown here is derived from an EMBL/GenBank/DDBJ whole genome shotgun (WGS) entry which is preliminary data.</text>
</comment>